<dbReference type="AlphaFoldDB" id="A0A1I1TNM3"/>
<gene>
    <name evidence="2" type="ORF">SAMN04515678_101607</name>
</gene>
<keyword evidence="3" id="KW-1185">Reference proteome</keyword>
<dbReference type="PANTHER" id="PTHR43818">
    <property type="entry name" value="BCDNA.GH03377"/>
    <property type="match status" value="1"/>
</dbReference>
<evidence type="ECO:0000313" key="2">
    <source>
        <dbReference type="EMBL" id="SFD57070.1"/>
    </source>
</evidence>
<protein>
    <submittedName>
        <fullName evidence="2">D-galactose 1-dehydrogenase</fullName>
    </submittedName>
</protein>
<dbReference type="InterPro" id="IPR036291">
    <property type="entry name" value="NAD(P)-bd_dom_sf"/>
</dbReference>
<organism evidence="2 3">
    <name type="scientific">Roseivivax sediminis</name>
    <dbReference type="NCBI Taxonomy" id="936889"/>
    <lineage>
        <taxon>Bacteria</taxon>
        <taxon>Pseudomonadati</taxon>
        <taxon>Pseudomonadota</taxon>
        <taxon>Alphaproteobacteria</taxon>
        <taxon>Rhodobacterales</taxon>
        <taxon>Roseobacteraceae</taxon>
        <taxon>Roseivivax</taxon>
    </lineage>
</organism>
<dbReference type="InterPro" id="IPR000683">
    <property type="entry name" value="Gfo/Idh/MocA-like_OxRdtase_N"/>
</dbReference>
<accession>A0A1I1TNM3</accession>
<dbReference type="PANTHER" id="PTHR43818:SF7">
    <property type="entry name" value="DEHYDROGENASE"/>
    <property type="match status" value="1"/>
</dbReference>
<feature type="domain" description="Gfo/Idh/MocA-like oxidoreductase N-terminal" evidence="1">
    <location>
        <begin position="4"/>
        <end position="113"/>
    </location>
</feature>
<dbReference type="Proteomes" id="UP000325289">
    <property type="component" value="Unassembled WGS sequence"/>
</dbReference>
<reference evidence="2 3" key="1">
    <citation type="submission" date="2016-10" db="EMBL/GenBank/DDBJ databases">
        <authorList>
            <person name="Varghese N."/>
            <person name="Submissions S."/>
        </authorList>
    </citation>
    <scope>NUCLEOTIDE SEQUENCE [LARGE SCALE GENOMIC DNA]</scope>
    <source>
        <strain evidence="3">YIM D21,KCTC 23444,ACCC 10710</strain>
    </source>
</reference>
<evidence type="ECO:0000313" key="3">
    <source>
        <dbReference type="Proteomes" id="UP000325289"/>
    </source>
</evidence>
<proteinExistence type="predicted"/>
<dbReference type="Pfam" id="PF01408">
    <property type="entry name" value="GFO_IDH_MocA"/>
    <property type="match status" value="1"/>
</dbReference>
<dbReference type="Gene3D" id="3.30.360.10">
    <property type="entry name" value="Dihydrodipicolinate Reductase, domain 2"/>
    <property type="match status" value="1"/>
</dbReference>
<dbReference type="InterPro" id="IPR050463">
    <property type="entry name" value="Gfo/Idh/MocA_oxidrdct_glycsds"/>
</dbReference>
<dbReference type="EMBL" id="FOMS01000001">
    <property type="protein sequence ID" value="SFD57070.1"/>
    <property type="molecule type" value="Genomic_DNA"/>
</dbReference>
<sequence>MARQIALVGIGKIARDQHIPAIAGSGAFSLAATASRNAGVDGVDGFSSLETLLAARTDIDAVSLCTPPGPRYADARRALLAGRHVMLEKPPGATLSEVHDLIALAEARGLTLFATWHSRHAASVAAARDWLAGKDIRRVEITWKEDVRRWHPGQDWVWEPGGLGVFDPGINALSVLTAIHPRPLHLSAAELSFPANRLTPIAADLTFRDPEGAEVTAAFDWRQEGPQTWDIVIETGAGTATLSDGGARLSVDGTEMSAGPDREYAGLYARFAELLANGESEVDLSPMRHVADAFTLGRRVEVDAFEW</sequence>
<dbReference type="Gene3D" id="3.40.50.720">
    <property type="entry name" value="NAD(P)-binding Rossmann-like Domain"/>
    <property type="match status" value="1"/>
</dbReference>
<dbReference type="OrthoDB" id="9813657at2"/>
<name>A0A1I1TNM3_9RHOB</name>
<dbReference type="GO" id="GO:0000166">
    <property type="term" value="F:nucleotide binding"/>
    <property type="evidence" value="ECO:0007669"/>
    <property type="project" value="InterPro"/>
</dbReference>
<dbReference type="SUPFAM" id="SSF51735">
    <property type="entry name" value="NAD(P)-binding Rossmann-fold domains"/>
    <property type="match status" value="1"/>
</dbReference>
<evidence type="ECO:0000259" key="1">
    <source>
        <dbReference type="Pfam" id="PF01408"/>
    </source>
</evidence>
<dbReference type="RefSeq" id="WP_149754381.1">
    <property type="nucleotide sequence ID" value="NZ_FOMS01000001.1"/>
</dbReference>